<comment type="similarity">
    <text evidence="2 8">Belongs to the TPP enzyme family.</text>
</comment>
<evidence type="ECO:0000259" key="10">
    <source>
        <dbReference type="Pfam" id="PF02775"/>
    </source>
</evidence>
<evidence type="ECO:0000313" key="13">
    <source>
        <dbReference type="Proteomes" id="UP001476247"/>
    </source>
</evidence>
<accession>A0ABP9Y5X3</accession>
<dbReference type="EMBL" id="BAABUJ010000020">
    <property type="protein sequence ID" value="GAA5801712.1"/>
    <property type="molecule type" value="Genomic_DNA"/>
</dbReference>
<sequence>MPSTLLNSVSIGQHILNRLKQLDIETIFGVPSDFNMPLLDLLEDDESLTWGNNANELNASYAADGYARVRGVGALITAFGVGELSAMNGIAGSYAERIPIIHIVGTPRTSYRNSNAIIHHTLGNGDYNVFYKMSSMISCASTNITVSNAVSEIDRVISTAVISKRPAYIGIPCDLINTLVQVPAHSQLCFTPSKSRARRLSKAYKLIIKEIHKAKYPVILADAGVIRLHLESEANAFIERSGFPTYVAPMGRGGVNAELANYRGVYCGILSLDGIQRELGHADLLIELGPVKSDGNTGNFTSALNCVKTISLYSNSTVIDYADYNSVCMHELLPMLTKGLPPIKKTFDLGPLIKPVAINHDSEEITCNYLWNKVEEYIKPNSIVVTETGSSGFAVFNAPHFKEATYINQILWASIGYSVPAALGASMAARHRQVYLFVGDGSFQITAQEISVFIRQGLTPVIFLLNNNGYVTEKLINGPHRDYNNFQMWEYSKALTFFGGNLATNKTKNPAEIGLQVQIKTRKAFETAMETVNQEPNKIHFLELIMPRFDAPRELFIMTKSAY</sequence>
<evidence type="ECO:0000259" key="11">
    <source>
        <dbReference type="Pfam" id="PF02776"/>
    </source>
</evidence>
<dbReference type="InterPro" id="IPR029061">
    <property type="entry name" value="THDP-binding"/>
</dbReference>
<dbReference type="InterPro" id="IPR012001">
    <property type="entry name" value="Thiamin_PyroP_enz_TPP-bd_dom"/>
</dbReference>
<keyword evidence="5" id="KW-0460">Magnesium</keyword>
<evidence type="ECO:0000256" key="2">
    <source>
        <dbReference type="ARBA" id="ARBA00007812"/>
    </source>
</evidence>
<comment type="caution">
    <text evidence="12">The sequence shown here is derived from an EMBL/GenBank/DDBJ whole genome shotgun (WGS) entry which is preliminary data.</text>
</comment>
<feature type="domain" description="Thiamine pyrophosphate enzyme TPP-binding" evidence="10">
    <location>
        <begin position="389"/>
        <end position="476"/>
    </location>
</feature>
<dbReference type="Pfam" id="PF02776">
    <property type="entry name" value="TPP_enzyme_N"/>
    <property type="match status" value="1"/>
</dbReference>
<dbReference type="InterPro" id="IPR047214">
    <property type="entry name" value="TPP_PDC_IPDC"/>
</dbReference>
<dbReference type="InterPro" id="IPR012110">
    <property type="entry name" value="PDC/IPDC-like"/>
</dbReference>
<dbReference type="CDD" id="cd02005">
    <property type="entry name" value="TPP_PDC_IPDC"/>
    <property type="match status" value="1"/>
</dbReference>
<name>A0ABP9Y5X3_9FUNG</name>
<organism evidence="12 13">
    <name type="scientific">Helicostylum pulchrum</name>
    <dbReference type="NCBI Taxonomy" id="562976"/>
    <lineage>
        <taxon>Eukaryota</taxon>
        <taxon>Fungi</taxon>
        <taxon>Fungi incertae sedis</taxon>
        <taxon>Mucoromycota</taxon>
        <taxon>Mucoromycotina</taxon>
        <taxon>Mucoromycetes</taxon>
        <taxon>Mucorales</taxon>
        <taxon>Mucorineae</taxon>
        <taxon>Mucoraceae</taxon>
        <taxon>Helicostylum</taxon>
    </lineage>
</organism>
<evidence type="ECO:0000313" key="12">
    <source>
        <dbReference type="EMBL" id="GAA5801712.1"/>
    </source>
</evidence>
<evidence type="ECO:0000256" key="4">
    <source>
        <dbReference type="ARBA" id="ARBA00022793"/>
    </source>
</evidence>
<dbReference type="Pfam" id="PF02775">
    <property type="entry name" value="TPP_enzyme_C"/>
    <property type="match status" value="1"/>
</dbReference>
<evidence type="ECO:0000256" key="3">
    <source>
        <dbReference type="ARBA" id="ARBA00022723"/>
    </source>
</evidence>
<dbReference type="CDD" id="cd07038">
    <property type="entry name" value="TPP_PYR_PDC_IPDC_like"/>
    <property type="match status" value="1"/>
</dbReference>
<dbReference type="InterPro" id="IPR011766">
    <property type="entry name" value="TPP_enzyme_TPP-bd"/>
</dbReference>
<protein>
    <recommendedName>
        <fullName evidence="14">Pyruvate decarboxylase</fullName>
    </recommendedName>
</protein>
<dbReference type="Proteomes" id="UP001476247">
    <property type="component" value="Unassembled WGS sequence"/>
</dbReference>
<dbReference type="InterPro" id="IPR012000">
    <property type="entry name" value="Thiamin_PyroP_enz_cen_dom"/>
</dbReference>
<feature type="domain" description="Thiamine pyrophosphate enzyme central" evidence="9">
    <location>
        <begin position="207"/>
        <end position="319"/>
    </location>
</feature>
<feature type="domain" description="Thiamine pyrophosphate enzyme N-terminal TPP-binding" evidence="11">
    <location>
        <begin position="11"/>
        <end position="119"/>
    </location>
</feature>
<dbReference type="Gene3D" id="3.40.50.1220">
    <property type="entry name" value="TPP-binding domain"/>
    <property type="match status" value="1"/>
</dbReference>
<keyword evidence="4" id="KW-0210">Decarboxylase</keyword>
<dbReference type="SUPFAM" id="SSF52467">
    <property type="entry name" value="DHS-like NAD/FAD-binding domain"/>
    <property type="match status" value="1"/>
</dbReference>
<dbReference type="Gene3D" id="3.40.50.970">
    <property type="match status" value="2"/>
</dbReference>
<proteinExistence type="inferred from homology"/>
<evidence type="ECO:0000256" key="8">
    <source>
        <dbReference type="RuleBase" id="RU362132"/>
    </source>
</evidence>
<evidence type="ECO:0000256" key="7">
    <source>
        <dbReference type="ARBA" id="ARBA00023239"/>
    </source>
</evidence>
<keyword evidence="7" id="KW-0456">Lyase</keyword>
<evidence type="ECO:0000256" key="1">
    <source>
        <dbReference type="ARBA" id="ARBA00001964"/>
    </source>
</evidence>
<evidence type="ECO:0000259" key="9">
    <source>
        <dbReference type="Pfam" id="PF00205"/>
    </source>
</evidence>
<evidence type="ECO:0008006" key="14">
    <source>
        <dbReference type="Google" id="ProtNLM"/>
    </source>
</evidence>
<keyword evidence="6 8" id="KW-0786">Thiamine pyrophosphate</keyword>
<comment type="cofactor">
    <cofactor evidence="1">
        <name>thiamine diphosphate</name>
        <dbReference type="ChEBI" id="CHEBI:58937"/>
    </cofactor>
</comment>
<dbReference type="PANTHER" id="PTHR43452">
    <property type="entry name" value="PYRUVATE DECARBOXYLASE"/>
    <property type="match status" value="1"/>
</dbReference>
<dbReference type="PIRSF" id="PIRSF036565">
    <property type="entry name" value="Pyruvt_ip_decrb"/>
    <property type="match status" value="1"/>
</dbReference>
<gene>
    <name evidence="12" type="ORF">HPULCUR_007164</name>
</gene>
<evidence type="ECO:0000256" key="5">
    <source>
        <dbReference type="ARBA" id="ARBA00022842"/>
    </source>
</evidence>
<keyword evidence="13" id="KW-1185">Reference proteome</keyword>
<dbReference type="InterPro" id="IPR029035">
    <property type="entry name" value="DHS-like_NAD/FAD-binding_dom"/>
</dbReference>
<dbReference type="SUPFAM" id="SSF52518">
    <property type="entry name" value="Thiamin diphosphate-binding fold (THDP-binding)"/>
    <property type="match status" value="2"/>
</dbReference>
<dbReference type="PANTHER" id="PTHR43452:SF30">
    <property type="entry name" value="PYRUVATE DECARBOXYLASE ISOZYME 1-RELATED"/>
    <property type="match status" value="1"/>
</dbReference>
<evidence type="ECO:0000256" key="6">
    <source>
        <dbReference type="ARBA" id="ARBA00023052"/>
    </source>
</evidence>
<dbReference type="Pfam" id="PF00205">
    <property type="entry name" value="TPP_enzyme_M"/>
    <property type="match status" value="1"/>
</dbReference>
<dbReference type="InterPro" id="IPR047213">
    <property type="entry name" value="TPP_PYR_PDC_IPDC-like"/>
</dbReference>
<reference evidence="12 13" key="1">
    <citation type="submission" date="2024-04" db="EMBL/GenBank/DDBJ databases">
        <title>genome sequences of Mucor flavus KT1a and Helicostylum pulchrum KT1b strains isolation_sourced from the surface of a dry-aged beef.</title>
        <authorList>
            <person name="Toyotome T."/>
            <person name="Hosono M."/>
            <person name="Torimaru M."/>
            <person name="Fukuda K."/>
            <person name="Mikami N."/>
        </authorList>
    </citation>
    <scope>NUCLEOTIDE SEQUENCE [LARGE SCALE GENOMIC DNA]</scope>
    <source>
        <strain evidence="12 13">KT1b</strain>
    </source>
</reference>
<keyword evidence="3" id="KW-0479">Metal-binding</keyword>